<evidence type="ECO:0000313" key="1">
    <source>
        <dbReference type="EMBL" id="MEJ2862058.1"/>
    </source>
</evidence>
<accession>A0ABU8M6J3</accession>
<dbReference type="RefSeq" id="WP_337703380.1">
    <property type="nucleotide sequence ID" value="NZ_JBBEGM010000004.1"/>
</dbReference>
<keyword evidence="2" id="KW-1185">Reference proteome</keyword>
<gene>
    <name evidence="1" type="ORF">WCD58_12880</name>
</gene>
<evidence type="ECO:0000313" key="2">
    <source>
        <dbReference type="Proteomes" id="UP001369736"/>
    </source>
</evidence>
<dbReference type="EMBL" id="JBBEGM010000004">
    <property type="protein sequence ID" value="MEJ2862058.1"/>
    <property type="molecule type" value="Genomic_DNA"/>
</dbReference>
<protein>
    <recommendedName>
        <fullName evidence="3">STAS domain-containing protein</fullName>
    </recommendedName>
</protein>
<name>A0ABU8M6J3_9PSEU</name>
<dbReference type="Proteomes" id="UP001369736">
    <property type="component" value="Unassembled WGS sequence"/>
</dbReference>
<reference evidence="1 2" key="1">
    <citation type="submission" date="2024-03" db="EMBL/GenBank/DDBJ databases">
        <title>Actinomycetospora sp. OC33-EN07, a novel actinomycete isolated from wild orchid (Aerides multiflora).</title>
        <authorList>
            <person name="Suriyachadkun C."/>
        </authorList>
    </citation>
    <scope>NUCLEOTIDE SEQUENCE [LARGE SCALE GENOMIC DNA]</scope>
    <source>
        <strain evidence="1 2">OC33-EN07</strain>
    </source>
</reference>
<sequence length="143" mass="15469">MIDPRRQHPGLREQRDALARVATEAAEHPVRAGEAAFAFSPYGDGFLAMAIVGVVEPSSAERLAGALRDVRGLGRHELAIELSGLVWSTPALVRILGQLRLQQLAFAGRLELHRPPATLVSTLGDTFPDELSLHDPRPALRAV</sequence>
<evidence type="ECO:0008006" key="3">
    <source>
        <dbReference type="Google" id="ProtNLM"/>
    </source>
</evidence>
<proteinExistence type="predicted"/>
<comment type="caution">
    <text evidence="1">The sequence shown here is derived from an EMBL/GenBank/DDBJ whole genome shotgun (WGS) entry which is preliminary data.</text>
</comment>
<organism evidence="1 2">
    <name type="scientific">Actinomycetospora flava</name>
    <dbReference type="NCBI Taxonomy" id="3129232"/>
    <lineage>
        <taxon>Bacteria</taxon>
        <taxon>Bacillati</taxon>
        <taxon>Actinomycetota</taxon>
        <taxon>Actinomycetes</taxon>
        <taxon>Pseudonocardiales</taxon>
        <taxon>Pseudonocardiaceae</taxon>
        <taxon>Actinomycetospora</taxon>
    </lineage>
</organism>